<dbReference type="AlphaFoldDB" id="A0A9E4K719"/>
<dbReference type="InterPro" id="IPR023214">
    <property type="entry name" value="HAD_sf"/>
</dbReference>
<feature type="domain" description="Cyclic nucleotide-binding" evidence="2">
    <location>
        <begin position="166"/>
        <end position="230"/>
    </location>
</feature>
<reference evidence="3" key="1">
    <citation type="journal article" date="2021" name="Proc. Natl. Acad. Sci. U.S.A.">
        <title>Global biogeography of chemosynthetic symbionts reveals both localized and globally distributed symbiont groups. .</title>
        <authorList>
            <person name="Osvatic J.T."/>
            <person name="Wilkins L.G.E."/>
            <person name="Leibrecht L."/>
            <person name="Leray M."/>
            <person name="Zauner S."/>
            <person name="Polzin J."/>
            <person name="Camacho Y."/>
            <person name="Gros O."/>
            <person name="van Gils J.A."/>
            <person name="Eisen J.A."/>
            <person name="Petersen J.M."/>
            <person name="Yuen B."/>
        </authorList>
    </citation>
    <scope>NUCLEOTIDE SEQUENCE</scope>
    <source>
        <strain evidence="3">MAGL173</strain>
    </source>
</reference>
<evidence type="ECO:0000256" key="1">
    <source>
        <dbReference type="ARBA" id="ARBA00022801"/>
    </source>
</evidence>
<sequence>MKILATDLDRTLLPNGSWPVDENAIELFNEWTAKQGVLVVYVTGRNLDLTENAIREFGVRFPDILCGDVGTTIRHYKKNAWSMDLGWIEHVHRMSPRWDNVAIRGVLEKVSGLREQEVEHQNEFKQSYYVDHQNHESIMTEVEKMIGGKFDEVLVYSFDSNNGNGLLDVLPASATKQTSLEYVAKVYKAGKDVVFCGDSGNDVFPLTAGFLGVMVRNADEQLVKQVAQAKQDNDAIEIYHSKGNFKGLNGYYVSGVLEGAYHYGVLDDSAEIDAFPLK</sequence>
<dbReference type="EMBL" id="JAEPDI010000012">
    <property type="protein sequence ID" value="MCG7940005.1"/>
    <property type="molecule type" value="Genomic_DNA"/>
</dbReference>
<dbReference type="Gene3D" id="3.90.1070.10">
    <property type="match status" value="1"/>
</dbReference>
<proteinExistence type="predicted"/>
<dbReference type="SFLD" id="SFLDG01141">
    <property type="entry name" value="C2.B.1:_Sucrose_Phosphatase_Li"/>
    <property type="match status" value="1"/>
</dbReference>
<name>A0A9E4K719_9GAMM</name>
<protein>
    <submittedName>
        <fullName evidence="3">HAD family hydrolase</fullName>
    </submittedName>
</protein>
<evidence type="ECO:0000313" key="4">
    <source>
        <dbReference type="Proteomes" id="UP000886687"/>
    </source>
</evidence>
<dbReference type="PANTHER" id="PTHR46521:SF4">
    <property type="entry name" value="SUCROSE-PHOSPHATASE 2-RELATED"/>
    <property type="match status" value="1"/>
</dbReference>
<dbReference type="SUPFAM" id="SSF56784">
    <property type="entry name" value="HAD-like"/>
    <property type="match status" value="1"/>
</dbReference>
<dbReference type="SFLD" id="SFLDG01140">
    <property type="entry name" value="C2.B:_Phosphomannomutase_and_P"/>
    <property type="match status" value="1"/>
</dbReference>
<comment type="caution">
    <text evidence="3">The sequence shown here is derived from an EMBL/GenBank/DDBJ whole genome shotgun (WGS) entry which is preliminary data.</text>
</comment>
<dbReference type="InterPro" id="IPR006380">
    <property type="entry name" value="SPP-like_dom"/>
</dbReference>
<dbReference type="InterPro" id="IPR051518">
    <property type="entry name" value="Sucrose_Phosphatase"/>
</dbReference>
<dbReference type="InterPro" id="IPR036412">
    <property type="entry name" value="HAD-like_sf"/>
</dbReference>
<dbReference type="InterPro" id="IPR006379">
    <property type="entry name" value="HAD-SF_hydro_IIB"/>
</dbReference>
<dbReference type="NCBIfam" id="TIGR01484">
    <property type="entry name" value="HAD-SF-IIB"/>
    <property type="match status" value="1"/>
</dbReference>
<keyword evidence="1 3" id="KW-0378">Hydrolase</keyword>
<dbReference type="Gene3D" id="3.40.50.1000">
    <property type="entry name" value="HAD superfamily/HAD-like"/>
    <property type="match status" value="1"/>
</dbReference>
<dbReference type="Pfam" id="PF05116">
    <property type="entry name" value="S6PP"/>
    <property type="match status" value="1"/>
</dbReference>
<gene>
    <name evidence="3" type="ORF">JAZ04_14275</name>
</gene>
<dbReference type="PANTHER" id="PTHR46521">
    <property type="entry name" value="SUCROSE-PHOSPHATASE 2-RELATED"/>
    <property type="match status" value="1"/>
</dbReference>
<dbReference type="InterPro" id="IPR000595">
    <property type="entry name" value="cNMP-bd_dom"/>
</dbReference>
<organism evidence="3 4">
    <name type="scientific">Candidatus Thiodiazotropha lotti</name>
    <dbReference type="NCBI Taxonomy" id="2792787"/>
    <lineage>
        <taxon>Bacteria</taxon>
        <taxon>Pseudomonadati</taxon>
        <taxon>Pseudomonadota</taxon>
        <taxon>Gammaproteobacteria</taxon>
        <taxon>Chromatiales</taxon>
        <taxon>Sedimenticolaceae</taxon>
        <taxon>Candidatus Thiodiazotropha</taxon>
    </lineage>
</organism>
<evidence type="ECO:0000313" key="3">
    <source>
        <dbReference type="EMBL" id="MCG7940005.1"/>
    </source>
</evidence>
<dbReference type="SFLD" id="SFLDS00003">
    <property type="entry name" value="Haloacid_Dehalogenase"/>
    <property type="match status" value="1"/>
</dbReference>
<dbReference type="Proteomes" id="UP000886687">
    <property type="component" value="Unassembled WGS sequence"/>
</dbReference>
<dbReference type="GO" id="GO:0016791">
    <property type="term" value="F:phosphatase activity"/>
    <property type="evidence" value="ECO:0007669"/>
    <property type="project" value="UniProtKB-ARBA"/>
</dbReference>
<dbReference type="PROSITE" id="PS50042">
    <property type="entry name" value="CNMP_BINDING_3"/>
    <property type="match status" value="1"/>
</dbReference>
<accession>A0A9E4K719</accession>
<dbReference type="GO" id="GO:0000287">
    <property type="term" value="F:magnesium ion binding"/>
    <property type="evidence" value="ECO:0007669"/>
    <property type="project" value="UniProtKB-ARBA"/>
</dbReference>
<evidence type="ECO:0000259" key="2">
    <source>
        <dbReference type="PROSITE" id="PS50042"/>
    </source>
</evidence>